<dbReference type="RefSeq" id="WP_083038405.1">
    <property type="nucleotide sequence ID" value="NZ_CP020557.1"/>
</dbReference>
<dbReference type="Proteomes" id="UP000192727">
    <property type="component" value="Chromosome"/>
</dbReference>
<evidence type="ECO:0000313" key="2">
    <source>
        <dbReference type="Proteomes" id="UP000192727"/>
    </source>
</evidence>
<gene>
    <name evidence="1" type="ORF">B7C51_02055</name>
</gene>
<evidence type="ECO:0008006" key="3">
    <source>
        <dbReference type="Google" id="ProtNLM"/>
    </source>
</evidence>
<dbReference type="EMBL" id="CP020557">
    <property type="protein sequence ID" value="ARF66853.1"/>
    <property type="molecule type" value="Genomic_DNA"/>
</dbReference>
<evidence type="ECO:0000313" key="1">
    <source>
        <dbReference type="EMBL" id="ARF66853.1"/>
    </source>
</evidence>
<dbReference type="InterPro" id="IPR025681">
    <property type="entry name" value="COOH-NH2_lig"/>
</dbReference>
<name>A0A1V0UNK7_9BACL</name>
<reference evidence="1 2" key="1">
    <citation type="submission" date="2017-03" db="EMBL/GenBank/DDBJ databases">
        <title>Paenibacillus larvae genome sequencing.</title>
        <authorList>
            <person name="Dingman D.W."/>
        </authorList>
    </citation>
    <scope>NUCLEOTIDE SEQUENCE [LARGE SCALE GENOMIC DNA]</scope>
    <source>
        <strain evidence="1 2">SAG 10367</strain>
    </source>
</reference>
<proteinExistence type="predicted"/>
<accession>A0A1V0UNK7</accession>
<sequence>MYADKSAAENKLDAGEKRDYSDALPIQSDRAVKGARDKKKVNECLRMHGIKTARDYNRNEKPYVHEYRIWIGHLEVIGMEEEAKNLLSGISQAVLFGRSEKKEIRLHELTFHERRAVKEASKAIYALGLSSAEVIVGILASGHTLIKEVNPDPVLPPRILGKWKESLQLYEKTMEQERSRTGPPVLGCDPEFILVSEQGKAVRASRYLDREGQVGSDGLVLQGHQTEQLIAELRPLPSDDPFVLMANLRSAMHLASRKLPFRITWRSGGMPLKGFPLGGHIHFSHIRLNVHLLRALDNYLAMPLVLAEGITTRFRRPRYGFLGDYRRQRHGGFEYRSLPSWLVEPDLTEGIFCLSALIASHYLELNKLPLQELSFQRAYYEGEKNMLVEPVKEVWSELENLSGYRRYRARLDWMKSRLLSLKPWEEERDVRLAWEIPPFSGEEDSDSQIML</sequence>
<dbReference type="AlphaFoldDB" id="A0A1V0UNK7"/>
<organism evidence="1 2">
    <name type="scientific">Paenibacillus larvae subsp. pulvifaciens</name>
    <dbReference type="NCBI Taxonomy" id="1477"/>
    <lineage>
        <taxon>Bacteria</taxon>
        <taxon>Bacillati</taxon>
        <taxon>Bacillota</taxon>
        <taxon>Bacilli</taxon>
        <taxon>Bacillales</taxon>
        <taxon>Paenibacillaceae</taxon>
        <taxon>Paenibacillus</taxon>
    </lineage>
</organism>
<dbReference type="Pfam" id="PF14395">
    <property type="entry name" value="COOH-NH2_lig"/>
    <property type="match status" value="1"/>
</dbReference>
<protein>
    <recommendedName>
        <fullName evidence="3">Phage phiEco32-like COOH.NH2 ligase-type 2</fullName>
    </recommendedName>
</protein>